<feature type="domain" description="PKS/mFAS DH" evidence="10">
    <location>
        <begin position="1290"/>
        <end position="1604"/>
    </location>
</feature>
<organism evidence="11 12">
    <name type="scientific">Cryphonectria parasitica (strain ATCC 38755 / EP155)</name>
    <dbReference type="NCBI Taxonomy" id="660469"/>
    <lineage>
        <taxon>Eukaryota</taxon>
        <taxon>Fungi</taxon>
        <taxon>Dikarya</taxon>
        <taxon>Ascomycota</taxon>
        <taxon>Pezizomycotina</taxon>
        <taxon>Sordariomycetes</taxon>
        <taxon>Sordariomycetidae</taxon>
        <taxon>Diaporthales</taxon>
        <taxon>Cryphonectriaceae</taxon>
        <taxon>Cryphonectria-Endothia species complex</taxon>
        <taxon>Cryphonectria</taxon>
    </lineage>
</organism>
<keyword evidence="5" id="KW-0012">Acyltransferase</keyword>
<keyword evidence="3" id="KW-0808">Transferase</keyword>
<comment type="caution">
    <text evidence="11">The sequence shown here is derived from an EMBL/GenBank/DDBJ whole genome shotgun (WGS) entry which is preliminary data.</text>
</comment>
<keyword evidence="1" id="KW-0596">Phosphopantetheine</keyword>
<dbReference type="SUPFAM" id="SSF47336">
    <property type="entry name" value="ACP-like"/>
    <property type="match status" value="1"/>
</dbReference>
<dbReference type="PROSITE" id="PS00012">
    <property type="entry name" value="PHOSPHOPANTETHEINE"/>
    <property type="match status" value="1"/>
</dbReference>
<dbReference type="Proteomes" id="UP000803844">
    <property type="component" value="Unassembled WGS sequence"/>
</dbReference>
<feature type="compositionally biased region" description="Low complexity" evidence="7">
    <location>
        <begin position="1769"/>
        <end position="1778"/>
    </location>
</feature>
<dbReference type="Pfam" id="PF00698">
    <property type="entry name" value="Acyl_transf_1"/>
    <property type="match status" value="1"/>
</dbReference>
<dbReference type="InterPro" id="IPR014030">
    <property type="entry name" value="Ketoacyl_synth_N"/>
</dbReference>
<evidence type="ECO:0000256" key="6">
    <source>
        <dbReference type="PROSITE-ProRule" id="PRU01363"/>
    </source>
</evidence>
<dbReference type="Gene3D" id="3.40.50.720">
    <property type="entry name" value="NAD(P)-binding Rossmann-like Domain"/>
    <property type="match status" value="1"/>
</dbReference>
<dbReference type="SUPFAM" id="SSF53901">
    <property type="entry name" value="Thiolase-like"/>
    <property type="match status" value="1"/>
</dbReference>
<dbReference type="InterPro" id="IPR032088">
    <property type="entry name" value="SAT"/>
</dbReference>
<dbReference type="OrthoDB" id="329835at2759"/>
<dbReference type="InterPro" id="IPR050444">
    <property type="entry name" value="Polyketide_Synthase"/>
</dbReference>
<feature type="active site" description="Proton donor; for dehydratase activity" evidence="6">
    <location>
        <position position="1506"/>
    </location>
</feature>
<dbReference type="SUPFAM" id="SSF53335">
    <property type="entry name" value="S-adenosyl-L-methionine-dependent methyltransferases"/>
    <property type="match status" value="1"/>
</dbReference>
<dbReference type="InterPro" id="IPR006162">
    <property type="entry name" value="Ppantetheine_attach_site"/>
</dbReference>
<dbReference type="InterPro" id="IPR001227">
    <property type="entry name" value="Ac_transferase_dom_sf"/>
</dbReference>
<evidence type="ECO:0000256" key="2">
    <source>
        <dbReference type="ARBA" id="ARBA00022553"/>
    </source>
</evidence>
<dbReference type="InterPro" id="IPR020806">
    <property type="entry name" value="PKS_PP-bd"/>
</dbReference>
<dbReference type="GO" id="GO:0044550">
    <property type="term" value="P:secondary metabolite biosynthetic process"/>
    <property type="evidence" value="ECO:0007669"/>
    <property type="project" value="UniProtKB-ARBA"/>
</dbReference>
<dbReference type="InterPro" id="IPR029063">
    <property type="entry name" value="SAM-dependent_MTases_sf"/>
</dbReference>
<dbReference type="InterPro" id="IPR042104">
    <property type="entry name" value="PKS_dehydratase_sf"/>
</dbReference>
<evidence type="ECO:0000256" key="3">
    <source>
        <dbReference type="ARBA" id="ARBA00022679"/>
    </source>
</evidence>
<feature type="active site" description="Proton acceptor; for dehydratase activity" evidence="6">
    <location>
        <position position="1321"/>
    </location>
</feature>
<dbReference type="InterPro" id="IPR014043">
    <property type="entry name" value="Acyl_transferase_dom"/>
</dbReference>
<gene>
    <name evidence="11" type="ORF">M406DRAFT_38109</name>
</gene>
<dbReference type="Pfam" id="PF00550">
    <property type="entry name" value="PP-binding"/>
    <property type="match status" value="1"/>
</dbReference>
<keyword evidence="12" id="KW-1185">Reference proteome</keyword>
<dbReference type="InterPro" id="IPR020841">
    <property type="entry name" value="PKS_Beta-ketoAc_synthase_dom"/>
</dbReference>
<dbReference type="InterPro" id="IPR036736">
    <property type="entry name" value="ACP-like_sf"/>
</dbReference>
<feature type="region of interest" description="N-terminal hotdog fold" evidence="6">
    <location>
        <begin position="1290"/>
        <end position="1421"/>
    </location>
</feature>
<dbReference type="PANTHER" id="PTHR45681:SF6">
    <property type="entry name" value="POLYKETIDE SYNTHASE 37"/>
    <property type="match status" value="1"/>
</dbReference>
<evidence type="ECO:0000256" key="4">
    <source>
        <dbReference type="ARBA" id="ARBA00023268"/>
    </source>
</evidence>
<dbReference type="InterPro" id="IPR013217">
    <property type="entry name" value="Methyltransf_12"/>
</dbReference>
<feature type="region of interest" description="Disordered" evidence="7">
    <location>
        <begin position="2172"/>
        <end position="2200"/>
    </location>
</feature>
<dbReference type="EMBL" id="MU032347">
    <property type="protein sequence ID" value="KAF3766625.1"/>
    <property type="molecule type" value="Genomic_DNA"/>
</dbReference>
<accession>A0A9P5CR04</accession>
<keyword evidence="2" id="KW-0597">Phosphoprotein</keyword>
<evidence type="ECO:0000259" key="10">
    <source>
        <dbReference type="PROSITE" id="PS52019"/>
    </source>
</evidence>
<proteinExistence type="predicted"/>
<dbReference type="SUPFAM" id="SSF52151">
    <property type="entry name" value="FabD/lysophospholipase-like"/>
    <property type="match status" value="1"/>
</dbReference>
<evidence type="ECO:0008006" key="13">
    <source>
        <dbReference type="Google" id="ProtNLM"/>
    </source>
</evidence>
<evidence type="ECO:0000259" key="9">
    <source>
        <dbReference type="PROSITE" id="PS52004"/>
    </source>
</evidence>
<dbReference type="Gene3D" id="3.40.47.10">
    <property type="match status" value="1"/>
</dbReference>
<name>A0A9P5CR04_CRYP1</name>
<reference evidence="11" key="1">
    <citation type="journal article" date="2020" name="Phytopathology">
        <title>Genome sequence of the chestnut blight fungus Cryphonectria parasitica EP155: A fundamental resource for an archetypical invasive plant pathogen.</title>
        <authorList>
            <person name="Crouch J.A."/>
            <person name="Dawe A."/>
            <person name="Aerts A."/>
            <person name="Barry K."/>
            <person name="Churchill A.C.L."/>
            <person name="Grimwood J."/>
            <person name="Hillman B."/>
            <person name="Milgroom M.G."/>
            <person name="Pangilinan J."/>
            <person name="Smith M."/>
            <person name="Salamov A."/>
            <person name="Schmutz J."/>
            <person name="Yadav J."/>
            <person name="Grigoriev I.V."/>
            <person name="Nuss D."/>
        </authorList>
    </citation>
    <scope>NUCLEOTIDE SEQUENCE</scope>
    <source>
        <strain evidence="11">EP155</strain>
    </source>
</reference>
<dbReference type="SMART" id="SM00827">
    <property type="entry name" value="PKS_AT"/>
    <property type="match status" value="1"/>
</dbReference>
<dbReference type="InterPro" id="IPR016036">
    <property type="entry name" value="Malonyl_transacylase_ACP-bd"/>
</dbReference>
<dbReference type="InterPro" id="IPR009081">
    <property type="entry name" value="PP-bd_ACP"/>
</dbReference>
<dbReference type="InterPro" id="IPR016035">
    <property type="entry name" value="Acyl_Trfase/lysoPLipase"/>
</dbReference>
<dbReference type="Gene3D" id="1.10.1200.10">
    <property type="entry name" value="ACP-like"/>
    <property type="match status" value="1"/>
</dbReference>
<dbReference type="Pfam" id="PF07993">
    <property type="entry name" value="NAD_binding_4"/>
    <property type="match status" value="1"/>
</dbReference>
<evidence type="ECO:0000313" key="12">
    <source>
        <dbReference type="Proteomes" id="UP000803844"/>
    </source>
</evidence>
<evidence type="ECO:0000259" key="8">
    <source>
        <dbReference type="PROSITE" id="PS50075"/>
    </source>
</evidence>
<keyword evidence="4" id="KW-0511">Multifunctional enzyme</keyword>
<evidence type="ECO:0000256" key="5">
    <source>
        <dbReference type="ARBA" id="ARBA00023315"/>
    </source>
</evidence>
<feature type="domain" description="Ketosynthase family 3 (KS3)" evidence="9">
    <location>
        <begin position="380"/>
        <end position="803"/>
    </location>
</feature>
<protein>
    <recommendedName>
        <fullName evidence="13">Polyketide synthase</fullName>
    </recommendedName>
</protein>
<dbReference type="Gene3D" id="3.40.366.10">
    <property type="entry name" value="Malonyl-Coenzyme A Acyl Carrier Protein, domain 2"/>
    <property type="match status" value="2"/>
</dbReference>
<evidence type="ECO:0000256" key="7">
    <source>
        <dbReference type="SAM" id="MobiDB-lite"/>
    </source>
</evidence>
<dbReference type="RefSeq" id="XP_040777586.1">
    <property type="nucleotide sequence ID" value="XM_040924050.1"/>
</dbReference>
<dbReference type="PROSITE" id="PS52019">
    <property type="entry name" value="PKS_MFAS_DH"/>
    <property type="match status" value="1"/>
</dbReference>
<dbReference type="InterPro" id="IPR041068">
    <property type="entry name" value="HTH_51"/>
</dbReference>
<feature type="region of interest" description="C-terminal hotdog fold" evidence="6">
    <location>
        <begin position="1449"/>
        <end position="1604"/>
    </location>
</feature>
<dbReference type="GO" id="GO:0031177">
    <property type="term" value="F:phosphopantetheine binding"/>
    <property type="evidence" value="ECO:0007669"/>
    <property type="project" value="InterPro"/>
</dbReference>
<dbReference type="GO" id="GO:0016746">
    <property type="term" value="F:acyltransferase activity"/>
    <property type="evidence" value="ECO:0007669"/>
    <property type="project" value="UniProtKB-KW"/>
</dbReference>
<dbReference type="SMART" id="SM00825">
    <property type="entry name" value="PKS_KS"/>
    <property type="match status" value="1"/>
</dbReference>
<feature type="region of interest" description="Disordered" evidence="7">
    <location>
        <begin position="1748"/>
        <end position="1778"/>
    </location>
</feature>
<evidence type="ECO:0000256" key="1">
    <source>
        <dbReference type="ARBA" id="ARBA00022450"/>
    </source>
</evidence>
<dbReference type="InterPro" id="IPR016039">
    <property type="entry name" value="Thiolase-like"/>
</dbReference>
<dbReference type="SMART" id="SM00823">
    <property type="entry name" value="PKS_PP"/>
    <property type="match status" value="1"/>
</dbReference>
<dbReference type="Gene3D" id="3.40.50.150">
    <property type="entry name" value="Vaccinia Virus protein VP39"/>
    <property type="match status" value="1"/>
</dbReference>
<dbReference type="InterPro" id="IPR013120">
    <property type="entry name" value="FAR_NAD-bd"/>
</dbReference>
<dbReference type="Pfam" id="PF02801">
    <property type="entry name" value="Ketoacyl-synt_C"/>
    <property type="match status" value="1"/>
</dbReference>
<dbReference type="GeneID" id="63841179"/>
<dbReference type="SUPFAM" id="SSF51735">
    <property type="entry name" value="NAD(P)-binding Rossmann-fold domains"/>
    <property type="match status" value="1"/>
</dbReference>
<dbReference type="PROSITE" id="PS50075">
    <property type="entry name" value="CARRIER"/>
    <property type="match status" value="1"/>
</dbReference>
<evidence type="ECO:0000313" key="11">
    <source>
        <dbReference type="EMBL" id="KAF3766625.1"/>
    </source>
</evidence>
<feature type="domain" description="Carrier" evidence="8">
    <location>
        <begin position="1663"/>
        <end position="1737"/>
    </location>
</feature>
<dbReference type="InterPro" id="IPR014031">
    <property type="entry name" value="Ketoacyl_synth_C"/>
</dbReference>
<dbReference type="Pfam" id="PF00109">
    <property type="entry name" value="ketoacyl-synt"/>
    <property type="match status" value="1"/>
</dbReference>
<dbReference type="InterPro" id="IPR049900">
    <property type="entry name" value="PKS_mFAS_DH"/>
</dbReference>
<dbReference type="Gene3D" id="3.30.70.3290">
    <property type="match status" value="1"/>
</dbReference>
<sequence length="2611" mass="287640">MERNATPAGSEGTLYVFGPQALSLHRGYFSRVRSHVKTDPEARWVLDAVQDCLDSWDALEDAIPDLRQIQGRAQLETLLGWLQNEIPDLAGPSTPHLSNTILGPLVIISHLWEYEQFQQGRLDGPRGENEVALGFCLGILSSVVVTYSLSRPEFQRNGAAALRLAMAVGAIVDAQNVGPGTSSSLAAAWNSIGRGDLEMAKILVEFPDAYLAVSYDRNRATLTASRASIMSLRGRLDTARITTSELGLHGRFHNPVHQENLKSLLRFCSQQQGFRFPNASSPAMPLQMTSTDRTTVHAFSMSAAPHEEALRAILLDHSNWIGTFSRALETTRRSSSSTTVRVVSFGPERCVPPSIFQEHHTHVTHFGELDGQHEDAEIRDDDIAVTGMACNVAGAEDLESFWEILLAGKSQHRKVATDRFVFNTVFRPDHDPGRDWFGNFIEDAQAFDHHFFGISPREAVSMDPQQRLLLQNAYQTVSQSGYLQDPPHQRDQSVGCYIGVCATDYEGNVAHHAPTSFSATGNLRSFISGKVSHYFGWTGPGLTIDTACSSSAVAIHQACRAILNDECRAALAGGTNFISSPLWYQNLAAASFLSPSGQCRPFDARADGYCRGEAIATVFLKRLSRAVADGDPILGVISATAVIQNDNSTPIFVPNRSSLSALFRDVSLKSQTPASQISYVEAHGTGTPVGDPIEFDSIQSFLGSGSRGLDSPPGPAQLGSVKGLVGHTEGSSGVVSLIKVLLMMHHGLIVPQASFDSTNPSIKISPGVLEISRQAALWRTGPQIALINNYGASGSNASMIVKQVPGLWRRDRHRLRHVPVHRDEVPFCISGRHDGSVRAYAKRLCRFILRSRDINAKDMSLADFSFNLARQSDWSLQTAAIFTSSTLEELGQTLAGIEEGRILPVRLPEPQPVIFCFGGQISTFVGLDRAVYESCKILRVHLDRCDRVCQNLGATSIFPGIFQLEPISDPSELQPILFSMQYACAMAWIESGLQPAALVGQSFGELGALCVSGSLSLYDALRMVLGRSRIIRDSWGPEKGAMIAIQGELQDVEALLAAVGGGASIACFNGPRSFTVASTTRIADALESVLRSRKDGLAVIRYKRLNVTHAFHSGLVDPLKDKLQELGRGLSFAEPTIPLQRATELPCNELPMAGYVWEHMRQPVHFSHAVQRLQQRYPSAVWVEAGSNSSITNMAGRALSDLKSHVLLPVNITSGHPLQQLTEATMSLWEAGIRAKHWAHHKSQSREYNFICLPPYQFDKQHHWLTFKEPPRDSPRPEGDTQIEETQDLHTFLAYRDSNEKCARFRVNTKTQRYRDIVSGHIIARTAPICPATLEVEIAVQAILSIRGVSSQTRSRPQIRDVHNLAPVCDGPGRTVYLEAQPISTAPDAWAFKIFSSEPDTANKTVLTYVTGEVQFLETEDPKLRAGLGRLERLVSHQRCLELLQRQNADNILQGQAIYRLFSDVVDYGPAFRGLQKLVGHGHEVAGRVVRQQSSEPWALDPFQADCFSQVGGIWINCFANDNPDDMFIACGFEEWTKNPVAALDPEPKHSDGHKAWNIFAVNSPDQAGRNFLTDIFVFEERSGLLAEVILGIRYSRVTKASMSRLLTRLSSGPPPPATGGELTLPKAEYLGKEPESRKGPPIAPMDVSLGPGCATRQENGGTSLSWKLKTVLADLSGIDASEIKDAVQLADMGIDSLMSIELGRDIQSSFGCSLPAHELMHIADFPGLLACLEKAMGIYQQPVADAQNLETTSSSSRRSPTQDESTESSVSSGVSVASASMHTPATHTILQIFKDCRILTEKAVQKHRCLGYVKDVLPRQDNLCAVLTVEAFRTLGCNLVTAEPGEELVRIPHAPQHGRLSDYLYRLLEDAELVKIVDGHITRTDTAVPSSGSREMLQDLMRDCPDHHFANQLAYWTGSRLADVVRGKVDGLQLIFGSERGRQLVAGLYGDSFLNRLSYSLMSDFLSRLLRQVYGLHRSGGPINILELGGGTGGTTKASNLTMGLIIWLLPMLAQLGLPIRYTFTDISPSLVSAARKALKGYPFVKFCVQDIEKPPSHPELLGSQHIIIATNVIHATHSLVGSARNIRRLLRADGFLLMLEMTNRLHWVDMIFGVLEGWWLFDDGREHAIVDQDSWKRALQDGGFAHVDWTDGATPEASIQRIFLATASSPAREAPPHLSSSEQEPVRGPGRRRSCSREDEVNGYVSAFSEGFSIPIPSATRFDKTEAPSSRTRSVLVTGATGSLGCHLVAYLANLDEVQTVYCLNRRGGGDPLARQTASLQSKQLALDATAQSKVKVFEGDAAQPLLGLPPDVHDELVDNVTHIIHNAWPMSGRRPVQGFEPQFRAMRHLVDLASSIVVRRNITLQHKITFQFISSIATVAYHPLVSGCADVPEERMDYASVLANGYGEAKFICERILDETLHRYPERFRPMVVRLGQVAGSNVTGYWNSLEHFPFIVRSAQTLGTFPDLQGPVSWTPVNEVAAVCTDLLLNHEEPCYPVYHIDRRLQMGWREMIPIFVKTLLMQKEDIIPFGDWLRRVRNFQGQERDNPAVRLMDFLEQDFERMSCGGVLLGTRHTHEHSETFRQAKSLDSNAVVRYIRAWRDTGFLN</sequence>
<dbReference type="Pfam" id="PF08242">
    <property type="entry name" value="Methyltransf_12"/>
    <property type="match status" value="1"/>
</dbReference>
<dbReference type="PANTHER" id="PTHR45681">
    <property type="entry name" value="POLYKETIDE SYNTHASE 44-RELATED"/>
    <property type="match status" value="1"/>
</dbReference>
<dbReference type="Gene3D" id="3.10.129.110">
    <property type="entry name" value="Polyketide synthase dehydratase"/>
    <property type="match status" value="1"/>
</dbReference>
<dbReference type="Pfam" id="PF16073">
    <property type="entry name" value="SAT"/>
    <property type="match status" value="1"/>
</dbReference>
<dbReference type="InterPro" id="IPR036291">
    <property type="entry name" value="NAD(P)-bd_dom_sf"/>
</dbReference>
<dbReference type="CDD" id="cd00833">
    <property type="entry name" value="PKS"/>
    <property type="match status" value="1"/>
</dbReference>
<dbReference type="SUPFAM" id="SSF55048">
    <property type="entry name" value="Probable ACP-binding domain of malonyl-CoA ACP transacylase"/>
    <property type="match status" value="1"/>
</dbReference>
<dbReference type="Pfam" id="PF18558">
    <property type="entry name" value="HTH_51"/>
    <property type="match status" value="1"/>
</dbReference>
<dbReference type="PROSITE" id="PS52004">
    <property type="entry name" value="KS3_2"/>
    <property type="match status" value="1"/>
</dbReference>